<proteinExistence type="predicted"/>
<organism evidence="2 3">
    <name type="scientific">Amycolatopsis ultiminotia</name>
    <dbReference type="NCBI Taxonomy" id="543629"/>
    <lineage>
        <taxon>Bacteria</taxon>
        <taxon>Bacillati</taxon>
        <taxon>Actinomycetota</taxon>
        <taxon>Actinomycetes</taxon>
        <taxon>Pseudonocardiales</taxon>
        <taxon>Pseudonocardiaceae</taxon>
        <taxon>Amycolatopsis</taxon>
    </lineage>
</organism>
<dbReference type="EMBL" id="BAAAZN010000021">
    <property type="protein sequence ID" value="GAA3576836.1"/>
    <property type="molecule type" value="Genomic_DNA"/>
</dbReference>
<reference evidence="3" key="1">
    <citation type="journal article" date="2019" name="Int. J. Syst. Evol. Microbiol.">
        <title>The Global Catalogue of Microorganisms (GCM) 10K type strain sequencing project: providing services to taxonomists for standard genome sequencing and annotation.</title>
        <authorList>
            <consortium name="The Broad Institute Genomics Platform"/>
            <consortium name="The Broad Institute Genome Sequencing Center for Infectious Disease"/>
            <person name="Wu L."/>
            <person name="Ma J."/>
        </authorList>
    </citation>
    <scope>NUCLEOTIDE SEQUENCE [LARGE SCALE GENOMIC DNA]</scope>
    <source>
        <strain evidence="3">JCM 16898</strain>
    </source>
</reference>
<feature type="domain" description="QsdR TetR regulatory C-terminal" evidence="1">
    <location>
        <begin position="80"/>
        <end position="189"/>
    </location>
</feature>
<dbReference type="RefSeq" id="WP_344867665.1">
    <property type="nucleotide sequence ID" value="NZ_BAAAZN010000021.1"/>
</dbReference>
<dbReference type="Pfam" id="PF18598">
    <property type="entry name" value="TetR_C_36"/>
    <property type="match status" value="1"/>
</dbReference>
<dbReference type="Proteomes" id="UP001500689">
    <property type="component" value="Unassembled WGS sequence"/>
</dbReference>
<dbReference type="InterPro" id="IPR009057">
    <property type="entry name" value="Homeodomain-like_sf"/>
</dbReference>
<evidence type="ECO:0000259" key="1">
    <source>
        <dbReference type="Pfam" id="PF18598"/>
    </source>
</evidence>
<dbReference type="InterPro" id="IPR041485">
    <property type="entry name" value="TetR_C_36"/>
</dbReference>
<keyword evidence="3" id="KW-1185">Reference proteome</keyword>
<evidence type="ECO:0000313" key="3">
    <source>
        <dbReference type="Proteomes" id="UP001500689"/>
    </source>
</evidence>
<gene>
    <name evidence="2" type="ORF">GCM10022222_71910</name>
</gene>
<dbReference type="Gene3D" id="1.10.357.10">
    <property type="entry name" value="Tetracycline Repressor, domain 2"/>
    <property type="match status" value="1"/>
</dbReference>
<comment type="caution">
    <text evidence="2">The sequence shown here is derived from an EMBL/GenBank/DDBJ whole genome shotgun (WGS) entry which is preliminary data.</text>
</comment>
<evidence type="ECO:0000313" key="2">
    <source>
        <dbReference type="EMBL" id="GAA3576836.1"/>
    </source>
</evidence>
<dbReference type="SUPFAM" id="SSF46689">
    <property type="entry name" value="Homeodomain-like"/>
    <property type="match status" value="1"/>
</dbReference>
<accession>A0ABP6Y5R0</accession>
<sequence>MTIDTPFVSRTPRPDAVAAFRLARGRFLDCRRIDMRELATELGVSRATLHRWIGSRDHLLGEILWAETSAVLGNVSFAGRGSEGIADAIGTFVRTVNASAPFRTFLRREPERALRLLTTKASLVQSRTIDALRALLADEVDAGRLRTPLPVADLAYLLVRVGESFIYTDAITGEEPDADKAHVAVRMLLNDHFRDATTAS</sequence>
<protein>
    <submittedName>
        <fullName evidence="2">QsdR family transcriptional regulator</fullName>
    </submittedName>
</protein>
<name>A0ABP6Y5R0_9PSEU</name>